<evidence type="ECO:0000256" key="2">
    <source>
        <dbReference type="ARBA" id="ARBA00022512"/>
    </source>
</evidence>
<feature type="domain" description="Cell wall mannoprotein PIR1-like C-terminal" evidence="8">
    <location>
        <begin position="165"/>
        <end position="239"/>
    </location>
</feature>
<evidence type="ECO:0000313" key="9">
    <source>
        <dbReference type="EMBL" id="RKP29208.1"/>
    </source>
</evidence>
<evidence type="ECO:0000256" key="3">
    <source>
        <dbReference type="ARBA" id="ARBA00022525"/>
    </source>
</evidence>
<organism evidence="9 10">
    <name type="scientific">Metschnikowia bicuspidata</name>
    <dbReference type="NCBI Taxonomy" id="27322"/>
    <lineage>
        <taxon>Eukaryota</taxon>
        <taxon>Fungi</taxon>
        <taxon>Dikarya</taxon>
        <taxon>Ascomycota</taxon>
        <taxon>Saccharomycotina</taxon>
        <taxon>Pichiomycetes</taxon>
        <taxon>Metschnikowiaceae</taxon>
        <taxon>Metschnikowia</taxon>
    </lineage>
</organism>
<evidence type="ECO:0000256" key="1">
    <source>
        <dbReference type="ARBA" id="ARBA00004191"/>
    </source>
</evidence>
<dbReference type="Pfam" id="PF22799">
    <property type="entry name" value="PIR1-like_C"/>
    <property type="match status" value="1"/>
</dbReference>
<evidence type="ECO:0000256" key="5">
    <source>
        <dbReference type="ARBA" id="ARBA00038219"/>
    </source>
</evidence>
<gene>
    <name evidence="9" type="ORF">METBISCDRAFT_19180</name>
</gene>
<dbReference type="GO" id="GO:0031505">
    <property type="term" value="P:fungal-type cell wall organization"/>
    <property type="evidence" value="ECO:0007669"/>
    <property type="project" value="TreeGrafter"/>
</dbReference>
<sequence length="249" mass="26976">MKVLGFVPLLAFAHAFYSPDDNDDWSILKPESAPLPGSYSSLPFKFGLIPSPYANRKENDMVLSKTSIEVGADYEASRLAGADVSVAGAEMQPADYTNESENSKRQLGETGPASDSKSHSLHNKNLILKRDVDEETAEVKAQLLNSVVPVACVSESVLLLTLKDGIIRLAGDRIGSIVSSHQFQFDGPTPQHGALYAAGWLVTAEGVLALGDSTLFYRCTSGEFYKLYNKFIGSQCKPVQLEVIELIVC</sequence>
<keyword evidence="2" id="KW-0134">Cell wall</keyword>
<dbReference type="InterPro" id="IPR054508">
    <property type="entry name" value="PIR1-like_C"/>
</dbReference>
<feature type="region of interest" description="Disordered" evidence="6">
    <location>
        <begin position="94"/>
        <end position="120"/>
    </location>
</feature>
<evidence type="ECO:0000259" key="8">
    <source>
        <dbReference type="Pfam" id="PF22799"/>
    </source>
</evidence>
<name>A0A4P9Z9G0_9ASCO</name>
<evidence type="ECO:0000313" key="10">
    <source>
        <dbReference type="Proteomes" id="UP000268321"/>
    </source>
</evidence>
<feature type="signal peptide" evidence="7">
    <location>
        <begin position="1"/>
        <end position="15"/>
    </location>
</feature>
<accession>A0A4P9Z9G0</accession>
<dbReference type="Proteomes" id="UP000268321">
    <property type="component" value="Unassembled WGS sequence"/>
</dbReference>
<dbReference type="EMBL" id="ML004501">
    <property type="protein sequence ID" value="RKP29208.1"/>
    <property type="molecule type" value="Genomic_DNA"/>
</dbReference>
<evidence type="ECO:0000256" key="6">
    <source>
        <dbReference type="SAM" id="MobiDB-lite"/>
    </source>
</evidence>
<dbReference type="GO" id="GO:0005199">
    <property type="term" value="F:structural constituent of cell wall"/>
    <property type="evidence" value="ECO:0007669"/>
    <property type="project" value="TreeGrafter"/>
</dbReference>
<protein>
    <recommendedName>
        <fullName evidence="8">Cell wall mannoprotein PIR1-like C-terminal domain-containing protein</fullName>
    </recommendedName>
</protein>
<keyword evidence="4 7" id="KW-0732">Signal</keyword>
<dbReference type="OrthoDB" id="5415592at2759"/>
<keyword evidence="10" id="KW-1185">Reference proteome</keyword>
<proteinExistence type="inferred from homology"/>
<reference evidence="10" key="1">
    <citation type="journal article" date="2018" name="Nat. Microbiol.">
        <title>Leveraging single-cell genomics to expand the fungal tree of life.</title>
        <authorList>
            <person name="Ahrendt S.R."/>
            <person name="Quandt C.A."/>
            <person name="Ciobanu D."/>
            <person name="Clum A."/>
            <person name="Salamov A."/>
            <person name="Andreopoulos B."/>
            <person name="Cheng J.F."/>
            <person name="Woyke T."/>
            <person name="Pelin A."/>
            <person name="Henrissat B."/>
            <person name="Reynolds N.K."/>
            <person name="Benny G.L."/>
            <person name="Smith M.E."/>
            <person name="James T.Y."/>
            <person name="Grigoriev I.V."/>
        </authorList>
    </citation>
    <scope>NUCLEOTIDE SEQUENCE [LARGE SCALE GENOMIC DNA]</scope>
    <source>
        <strain evidence="10">Baker2002</strain>
    </source>
</reference>
<dbReference type="InterPro" id="IPR051153">
    <property type="entry name" value="Yeast_CWMannoprotein_PIR"/>
</dbReference>
<feature type="chain" id="PRO_5020700723" description="Cell wall mannoprotein PIR1-like C-terminal domain-containing protein" evidence="7">
    <location>
        <begin position="16"/>
        <end position="249"/>
    </location>
</feature>
<evidence type="ECO:0000256" key="4">
    <source>
        <dbReference type="ARBA" id="ARBA00022729"/>
    </source>
</evidence>
<evidence type="ECO:0000256" key="7">
    <source>
        <dbReference type="SAM" id="SignalP"/>
    </source>
</evidence>
<dbReference type="PANTHER" id="PTHR47254:SF1">
    <property type="entry name" value="CELL WALL MANNOPROTEIN CIS3-RELATED"/>
    <property type="match status" value="1"/>
</dbReference>
<dbReference type="PANTHER" id="PTHR47254">
    <property type="entry name" value="CELL WALL MANNOPROTEIN CIS3-RELATED"/>
    <property type="match status" value="1"/>
</dbReference>
<keyword evidence="3" id="KW-0964">Secreted</keyword>
<comment type="similarity">
    <text evidence="5">Belongs to the PIR protein family.</text>
</comment>
<dbReference type="GO" id="GO:0009277">
    <property type="term" value="C:fungal-type cell wall"/>
    <property type="evidence" value="ECO:0007669"/>
    <property type="project" value="TreeGrafter"/>
</dbReference>
<dbReference type="AlphaFoldDB" id="A0A4P9Z9G0"/>
<comment type="subcellular location">
    <subcellularLocation>
        <location evidence="1">Secreted</location>
        <location evidence="1">Cell wall</location>
    </subcellularLocation>
</comment>